<dbReference type="Proteomes" id="UP000235672">
    <property type="component" value="Unassembled WGS sequence"/>
</dbReference>
<dbReference type="CDD" id="cd09630">
    <property type="entry name" value="CDH_like_cytochrome"/>
    <property type="match status" value="1"/>
</dbReference>
<feature type="transmembrane region" description="Helical" evidence="8">
    <location>
        <begin position="372"/>
        <end position="392"/>
    </location>
</feature>
<keyword evidence="2" id="KW-0813">Transport</keyword>
<accession>A0A2J6Q7Z1</accession>
<evidence type="ECO:0000256" key="5">
    <source>
        <dbReference type="ARBA" id="ARBA00022989"/>
    </source>
</evidence>
<dbReference type="STRING" id="1745343.A0A2J6Q7Z1"/>
<name>A0A2J6Q7Z1_9HELO</name>
<gene>
    <name evidence="11" type="ORF">NA56DRAFT_702742</name>
</gene>
<feature type="transmembrane region" description="Helical" evidence="8">
    <location>
        <begin position="243"/>
        <end position="262"/>
    </location>
</feature>
<evidence type="ECO:0000256" key="2">
    <source>
        <dbReference type="ARBA" id="ARBA00022448"/>
    </source>
</evidence>
<evidence type="ECO:0000313" key="12">
    <source>
        <dbReference type="Proteomes" id="UP000235672"/>
    </source>
</evidence>
<sequence>MSRALLAVVGLGQTSALLTFSPGPSYSIGVPSSSTISASTEGGIYFQLSAPTSYQWVGLGIGGQMAGATIFVMYADGTGNVTISARDGGQGHVEPQHDSTIQSGVTLLAGSGIVGGNMIANVHCTTCTLQSSKDSTSSPWICAWNQGSAVNSQSLTYTLAQHGPDSMRQLDLDLSSASLSTDSNPFVSSSTTSSPSGTGSSSGSSATSGSSGSSSGSSGGSGGSSGVTVVGTSGKVIMDYQTAHGVIMGATMVLLLPLGAMFMRLGASAYLHGAWQLFALCAMLCGFGLGIRLAQMRSLLYNTTHTIFGTVIIGLFILQPIFGLLHHLQYRKTSSRAPVSSLHIWYGRALMVCGIVNGGLGLLLARNSNKGMIGYAVVAGVVGALYVLLVVVKRKGGKRVVDGGRRRGGARRKSEGRGEDVGDVRYR</sequence>
<evidence type="ECO:0000256" key="7">
    <source>
        <dbReference type="SAM" id="MobiDB-lite"/>
    </source>
</evidence>
<dbReference type="GO" id="GO:0016020">
    <property type="term" value="C:membrane"/>
    <property type="evidence" value="ECO:0007669"/>
    <property type="project" value="UniProtKB-SubCell"/>
</dbReference>
<comment type="subcellular location">
    <subcellularLocation>
        <location evidence="1">Membrane</location>
    </subcellularLocation>
</comment>
<evidence type="ECO:0000256" key="4">
    <source>
        <dbReference type="ARBA" id="ARBA00022982"/>
    </source>
</evidence>
<evidence type="ECO:0000259" key="10">
    <source>
        <dbReference type="SMART" id="SM00665"/>
    </source>
</evidence>
<keyword evidence="3 8" id="KW-0812">Transmembrane</keyword>
<keyword evidence="12" id="KW-1185">Reference proteome</keyword>
<feature type="region of interest" description="Disordered" evidence="7">
    <location>
        <begin position="181"/>
        <end position="226"/>
    </location>
</feature>
<dbReference type="PANTHER" id="PTHR47797">
    <property type="entry name" value="DEHYDROGENASE, PUTATIVE (AFU_ORTHOLOGUE AFUA_8G05805)-RELATED"/>
    <property type="match status" value="1"/>
</dbReference>
<feature type="compositionally biased region" description="Basic and acidic residues" evidence="7">
    <location>
        <begin position="412"/>
        <end position="427"/>
    </location>
</feature>
<protein>
    <submittedName>
        <fullName evidence="11">Iron reductase domain protein</fullName>
    </submittedName>
</protein>
<keyword evidence="4" id="KW-0249">Electron transport</keyword>
<dbReference type="SMART" id="SM00665">
    <property type="entry name" value="B561"/>
    <property type="match status" value="1"/>
</dbReference>
<dbReference type="InterPro" id="IPR015920">
    <property type="entry name" value="Cellobiose_DH-like_cyt"/>
</dbReference>
<dbReference type="Pfam" id="PF16010">
    <property type="entry name" value="CDH-cyt"/>
    <property type="match status" value="1"/>
</dbReference>
<feature type="domain" description="Cytochrome b561" evidence="10">
    <location>
        <begin position="243"/>
        <end position="362"/>
    </location>
</feature>
<dbReference type="CDD" id="cd08760">
    <property type="entry name" value="Cyt_b561_FRRS1_like"/>
    <property type="match status" value="1"/>
</dbReference>
<feature type="signal peptide" evidence="9">
    <location>
        <begin position="1"/>
        <end position="16"/>
    </location>
</feature>
<dbReference type="Gene3D" id="1.20.120.1770">
    <property type="match status" value="1"/>
</dbReference>
<feature type="region of interest" description="Disordered" evidence="7">
    <location>
        <begin position="402"/>
        <end position="427"/>
    </location>
</feature>
<keyword evidence="5 8" id="KW-1133">Transmembrane helix</keyword>
<evidence type="ECO:0000256" key="9">
    <source>
        <dbReference type="SAM" id="SignalP"/>
    </source>
</evidence>
<keyword evidence="9" id="KW-0732">Signal</keyword>
<feature type="chain" id="PRO_5014324544" evidence="9">
    <location>
        <begin position="17"/>
        <end position="427"/>
    </location>
</feature>
<evidence type="ECO:0000313" key="11">
    <source>
        <dbReference type="EMBL" id="PMD22383.1"/>
    </source>
</evidence>
<feature type="transmembrane region" description="Helical" evidence="8">
    <location>
        <begin position="274"/>
        <end position="294"/>
    </location>
</feature>
<dbReference type="InterPro" id="IPR006593">
    <property type="entry name" value="Cyt_b561/ferric_Rdtase_TM"/>
</dbReference>
<dbReference type="AlphaFoldDB" id="A0A2J6Q7Z1"/>
<dbReference type="OrthoDB" id="19261at2759"/>
<reference evidence="11 12" key="1">
    <citation type="submission" date="2016-05" db="EMBL/GenBank/DDBJ databases">
        <title>A degradative enzymes factory behind the ericoid mycorrhizal symbiosis.</title>
        <authorList>
            <consortium name="DOE Joint Genome Institute"/>
            <person name="Martino E."/>
            <person name="Morin E."/>
            <person name="Grelet G."/>
            <person name="Kuo A."/>
            <person name="Kohler A."/>
            <person name="Daghino S."/>
            <person name="Barry K."/>
            <person name="Choi C."/>
            <person name="Cichocki N."/>
            <person name="Clum A."/>
            <person name="Copeland A."/>
            <person name="Hainaut M."/>
            <person name="Haridas S."/>
            <person name="Labutti K."/>
            <person name="Lindquist E."/>
            <person name="Lipzen A."/>
            <person name="Khouja H.-R."/>
            <person name="Murat C."/>
            <person name="Ohm R."/>
            <person name="Olson A."/>
            <person name="Spatafora J."/>
            <person name="Veneault-Fourrey C."/>
            <person name="Henrissat B."/>
            <person name="Grigoriev I."/>
            <person name="Martin F."/>
            <person name="Perotto S."/>
        </authorList>
    </citation>
    <scope>NUCLEOTIDE SEQUENCE [LARGE SCALE GENOMIC DNA]</scope>
    <source>
        <strain evidence="11 12">UAMH 7357</strain>
    </source>
</reference>
<feature type="transmembrane region" description="Helical" evidence="8">
    <location>
        <begin position="345"/>
        <end position="366"/>
    </location>
</feature>
<keyword evidence="6 8" id="KW-0472">Membrane</keyword>
<organism evidence="11 12">
    <name type="scientific">Hyaloscypha hepaticicola</name>
    <dbReference type="NCBI Taxonomy" id="2082293"/>
    <lineage>
        <taxon>Eukaryota</taxon>
        <taxon>Fungi</taxon>
        <taxon>Dikarya</taxon>
        <taxon>Ascomycota</taxon>
        <taxon>Pezizomycotina</taxon>
        <taxon>Leotiomycetes</taxon>
        <taxon>Helotiales</taxon>
        <taxon>Hyaloscyphaceae</taxon>
        <taxon>Hyaloscypha</taxon>
    </lineage>
</organism>
<dbReference type="EMBL" id="KZ613478">
    <property type="protein sequence ID" value="PMD22383.1"/>
    <property type="molecule type" value="Genomic_DNA"/>
</dbReference>
<evidence type="ECO:0000256" key="1">
    <source>
        <dbReference type="ARBA" id="ARBA00004370"/>
    </source>
</evidence>
<dbReference type="SUPFAM" id="SSF49344">
    <property type="entry name" value="CBD9-like"/>
    <property type="match status" value="1"/>
</dbReference>
<evidence type="ECO:0000256" key="8">
    <source>
        <dbReference type="SAM" id="Phobius"/>
    </source>
</evidence>
<dbReference type="PANTHER" id="PTHR47797:SF4">
    <property type="entry name" value="DOMON DOMAIN-CONTAINING PROTEIN"/>
    <property type="match status" value="1"/>
</dbReference>
<evidence type="ECO:0000256" key="3">
    <source>
        <dbReference type="ARBA" id="ARBA00022692"/>
    </source>
</evidence>
<feature type="compositionally biased region" description="Low complexity" evidence="7">
    <location>
        <begin position="181"/>
        <end position="216"/>
    </location>
</feature>
<dbReference type="Gene3D" id="2.60.40.1210">
    <property type="entry name" value="Cellobiose dehydrogenase, cytochrome domain"/>
    <property type="match status" value="1"/>
</dbReference>
<proteinExistence type="predicted"/>
<evidence type="ECO:0000256" key="6">
    <source>
        <dbReference type="ARBA" id="ARBA00023136"/>
    </source>
</evidence>
<feature type="transmembrane region" description="Helical" evidence="8">
    <location>
        <begin position="306"/>
        <end position="325"/>
    </location>
</feature>